<feature type="compositionally biased region" description="Polar residues" evidence="23">
    <location>
        <begin position="973"/>
        <end position="986"/>
    </location>
</feature>
<dbReference type="InterPro" id="IPR036388">
    <property type="entry name" value="WH-like_DNA-bd_sf"/>
</dbReference>
<evidence type="ECO:0000256" key="22">
    <source>
        <dbReference type="PROSITE-ProRule" id="PRU10141"/>
    </source>
</evidence>
<comment type="caution">
    <text evidence="25">The sequence shown here is derived from an EMBL/GenBank/DDBJ whole genome shotgun (WGS) entry which is preliminary data.</text>
</comment>
<evidence type="ECO:0000256" key="4">
    <source>
        <dbReference type="ARBA" id="ARBA00022553"/>
    </source>
</evidence>
<keyword evidence="9" id="KW-0677">Repeat</keyword>
<dbReference type="InterPro" id="IPR055414">
    <property type="entry name" value="LRR_R13L4/SHOC2-like"/>
</dbReference>
<evidence type="ECO:0000256" key="3">
    <source>
        <dbReference type="ARBA" id="ARBA00022527"/>
    </source>
</evidence>
<dbReference type="PROSITE" id="PS00108">
    <property type="entry name" value="PROTEIN_KINASE_ST"/>
    <property type="match status" value="1"/>
</dbReference>
<dbReference type="GO" id="GO:0004674">
    <property type="term" value="F:protein serine/threonine kinase activity"/>
    <property type="evidence" value="ECO:0007669"/>
    <property type="project" value="UniProtKB-KW"/>
</dbReference>
<dbReference type="GO" id="GO:0005886">
    <property type="term" value="C:plasma membrane"/>
    <property type="evidence" value="ECO:0007669"/>
    <property type="project" value="UniProtKB-SubCell"/>
</dbReference>
<dbReference type="GO" id="GO:0043531">
    <property type="term" value="F:ADP binding"/>
    <property type="evidence" value="ECO:0007669"/>
    <property type="project" value="InterPro"/>
</dbReference>
<evidence type="ECO:0000256" key="16">
    <source>
        <dbReference type="ARBA" id="ARBA00023136"/>
    </source>
</evidence>
<dbReference type="SUPFAM" id="SSF56112">
    <property type="entry name" value="Protein kinase-like (PK-like)"/>
    <property type="match status" value="1"/>
</dbReference>
<dbReference type="Pfam" id="PF00069">
    <property type="entry name" value="Pkinase"/>
    <property type="match status" value="1"/>
</dbReference>
<evidence type="ECO:0000259" key="24">
    <source>
        <dbReference type="PROSITE" id="PS50011"/>
    </source>
</evidence>
<evidence type="ECO:0000256" key="10">
    <source>
        <dbReference type="ARBA" id="ARBA00022741"/>
    </source>
</evidence>
<dbReference type="InterPro" id="IPR011009">
    <property type="entry name" value="Kinase-like_dom_sf"/>
</dbReference>
<dbReference type="Gramene" id="TVU18815">
    <property type="protein sequence ID" value="TVU18815"/>
    <property type="gene ID" value="EJB05_34929"/>
</dbReference>
<dbReference type="Pfam" id="PF00931">
    <property type="entry name" value="NB-ARC"/>
    <property type="match status" value="1"/>
</dbReference>
<evidence type="ECO:0000256" key="17">
    <source>
        <dbReference type="ARBA" id="ARBA00038035"/>
    </source>
</evidence>
<evidence type="ECO:0000256" key="9">
    <source>
        <dbReference type="ARBA" id="ARBA00022737"/>
    </source>
</evidence>
<evidence type="ECO:0000256" key="7">
    <source>
        <dbReference type="ARBA" id="ARBA00022679"/>
    </source>
</evidence>
<comment type="catalytic activity">
    <reaction evidence="20">
        <text>L-threonyl-[protein] + ATP = O-phospho-L-threonyl-[protein] + ADP + H(+)</text>
        <dbReference type="Rhea" id="RHEA:46608"/>
        <dbReference type="Rhea" id="RHEA-COMP:11060"/>
        <dbReference type="Rhea" id="RHEA-COMP:11605"/>
        <dbReference type="ChEBI" id="CHEBI:15378"/>
        <dbReference type="ChEBI" id="CHEBI:30013"/>
        <dbReference type="ChEBI" id="CHEBI:30616"/>
        <dbReference type="ChEBI" id="CHEBI:61977"/>
        <dbReference type="ChEBI" id="CHEBI:456216"/>
        <dbReference type="EC" id="2.7.12.2"/>
    </reaction>
</comment>
<keyword evidence="4" id="KW-0597">Phosphoprotein</keyword>
<keyword evidence="14" id="KW-1133">Transmembrane helix</keyword>
<feature type="domain" description="Protein kinase" evidence="24">
    <location>
        <begin position="1058"/>
        <end position="1315"/>
    </location>
</feature>
<evidence type="ECO:0000256" key="5">
    <source>
        <dbReference type="ARBA" id="ARBA00022614"/>
    </source>
</evidence>
<dbReference type="Gene3D" id="3.40.50.300">
    <property type="entry name" value="P-loop containing nucleotide triphosphate hydrolases"/>
    <property type="match status" value="1"/>
</dbReference>
<dbReference type="InterPro" id="IPR017441">
    <property type="entry name" value="Protein_kinase_ATP_BS"/>
</dbReference>
<evidence type="ECO:0000256" key="1">
    <source>
        <dbReference type="ARBA" id="ARBA00004162"/>
    </source>
</evidence>
<evidence type="ECO:0000256" key="11">
    <source>
        <dbReference type="ARBA" id="ARBA00022777"/>
    </source>
</evidence>
<evidence type="ECO:0000256" key="19">
    <source>
        <dbReference type="ARBA" id="ARBA00049014"/>
    </source>
</evidence>
<dbReference type="Gene3D" id="1.10.10.10">
    <property type="entry name" value="Winged helix-like DNA-binding domain superfamily/Winged helix DNA-binding domain"/>
    <property type="match status" value="1"/>
</dbReference>
<keyword evidence="12" id="KW-0611">Plant defense</keyword>
<keyword evidence="13 22" id="KW-0067">ATP-binding</keyword>
<dbReference type="InterPro" id="IPR002182">
    <property type="entry name" value="NB-ARC"/>
</dbReference>
<sequence length="1328" mass="148205">MEAPIFWGSVLSIPGRLEALLRHGYVLPKGAEDEIPLIMRDLEDVIGILHGQRNKKPEEHAMFVWTKEVRELSYDMEDFIDQYEHAAAGQSWSIRRSPRHKIIHRRRGKTTSRQPSNLRQRLWMANKIREFSKRVQEALQRYSVYNLGGAAGTSSARYGSFRHCHPRPSGNNAHPLVGIGAATDKLEEWLLGIHDAEQQKLRVVSIVGFGGIGKTALANELYRKVGQQFECRAFIRMSRKPDMKRIFSSMLSQVCPHLTTDNWKVHSLISSIRTHLQDKSMLRSQLNIKEQWDCLNNSLGHILMINPTWEGMKQVVSLSYDNLSQNLKACMLYMSIYPEGSIILKDDLVNQWIAEGFIGAIEGQARQEISRAYFDELVGQNLIQPVHIDDNGEVLSCIVHPMVLNFIITYKSIEENFVTAIHHSEANITLADKVRRLSLHGTHYGNAQDAVVPTNMILSQVRTLAFFGVPQCMPSIVQFRYIQVLILQLWGDEGVISLDLTRISELFRLRYLMVVSNVTLELGTHMSGVQHLETLKIDARVSAVPSDIVHLPGLLHLSLPAETNLPNGISHMTSLRTLGYFDLSSNSTENVESLSSLTNLQDLQLTCSTTQEREPSNLERKMQFLLRSILGKLNNLKSLTLTSQSYRNANSDPDDTDPTSMIILSEDFTSTFSPTELIRRLELSPRICIFSYFPKCIMQLDNLCILKIGVGKIVSDDLEVVRGLPNLNVLSLYVDTKPAKWIVIGKTGFSVLKCFKFKCCQPLLKFEADAMPSLRKLKLCFNASSRTDELSIPVGIKHLSGVKEVCAKIGGAGSEETYRTAAEVALKEAMRPGGHATCPRVIVQCVKLFSFGEGSSSETDDECEEGSVENEEIMEAIIREEEEELERRTKFEILKGNEIMADINEEQGFRIHYGDSIPTFKRPYGSTVSVASEKSTDIERQQHQQQGLAESTRKSHANNPPDIAGVPVRENTDLSSAGESSCVTSLSAGDGTWVSQNHDAFWLMNELPATQDETALLQPQAGDVTTQPPPFFPNELLHPGARSQSSLGAPAPPPLSELERVRRIGSGAGGTVWMVRHRPTGRAYALKVLYGNHDDAVRRQITREIAILRTAEHPAVVRCHGMYEQAGELQILLEYMDGGSLEDHRIADESTLAHVARQVLSGLAYLHGRHIVHRDIKPSNLLIDSAVRVKIADFGVGRILNQTMDPCNSSVGTIAYMSPERINTDLNDGAYDGYAGDIWSFGLSILEFYLGRFPLGENLGKQGDWAALMVAICYSDAPQPPPMASPDFKDFISLCLQKNPARRPSAMRLLQHPFVARPQPQPLAAPPS</sequence>
<dbReference type="GO" id="GO:0002758">
    <property type="term" value="P:innate immune response-activating signaling pathway"/>
    <property type="evidence" value="ECO:0007669"/>
    <property type="project" value="UniProtKB-ARBA"/>
</dbReference>
<dbReference type="Proteomes" id="UP000324897">
    <property type="component" value="Chromosome 7"/>
</dbReference>
<reference evidence="25 26" key="1">
    <citation type="journal article" date="2019" name="Sci. Rep.">
        <title>A high-quality genome of Eragrostis curvula grass provides insights into Poaceae evolution and supports new strategies to enhance forage quality.</title>
        <authorList>
            <person name="Carballo J."/>
            <person name="Santos B.A.C.M."/>
            <person name="Zappacosta D."/>
            <person name="Garbus I."/>
            <person name="Selva J.P."/>
            <person name="Gallo C.A."/>
            <person name="Diaz A."/>
            <person name="Albertini E."/>
            <person name="Caccamo M."/>
            <person name="Echenique V."/>
        </authorList>
    </citation>
    <scope>NUCLEOTIDE SEQUENCE [LARGE SCALE GENOMIC DNA]</scope>
    <source>
        <strain evidence="26">cv. Victoria</strain>
        <tissue evidence="25">Leaf</tissue>
    </source>
</reference>
<evidence type="ECO:0000313" key="26">
    <source>
        <dbReference type="Proteomes" id="UP000324897"/>
    </source>
</evidence>
<dbReference type="FunFam" id="3.30.200.20:FF:000388">
    <property type="entry name" value="Mitogen-activated protein kinase 2"/>
    <property type="match status" value="1"/>
</dbReference>
<dbReference type="FunFam" id="1.10.10.10:FF:000322">
    <property type="entry name" value="Probable disease resistance protein At1g63360"/>
    <property type="match status" value="1"/>
</dbReference>
<keyword evidence="6" id="KW-0381">Hypersensitive response</keyword>
<keyword evidence="11" id="KW-0418">Kinase</keyword>
<keyword evidence="7" id="KW-0808">Transferase</keyword>
<dbReference type="CDD" id="cd06623">
    <property type="entry name" value="PKc_MAPKK_plant_like"/>
    <property type="match status" value="1"/>
</dbReference>
<comment type="catalytic activity">
    <reaction evidence="21">
        <text>L-tyrosyl-[protein] + ATP = O-phospho-L-tyrosyl-[protein] + ADP + H(+)</text>
        <dbReference type="Rhea" id="RHEA:10596"/>
        <dbReference type="Rhea" id="RHEA-COMP:10136"/>
        <dbReference type="Rhea" id="RHEA-COMP:20101"/>
        <dbReference type="ChEBI" id="CHEBI:15378"/>
        <dbReference type="ChEBI" id="CHEBI:30616"/>
        <dbReference type="ChEBI" id="CHEBI:46858"/>
        <dbReference type="ChEBI" id="CHEBI:61978"/>
        <dbReference type="ChEBI" id="CHEBI:456216"/>
        <dbReference type="EC" id="2.7.12.2"/>
    </reaction>
</comment>
<dbReference type="InterPro" id="IPR041118">
    <property type="entry name" value="Rx_N"/>
</dbReference>
<dbReference type="Gene3D" id="1.10.510.10">
    <property type="entry name" value="Transferase(Phosphotransferase) domain 1"/>
    <property type="match status" value="1"/>
</dbReference>
<keyword evidence="26" id="KW-1185">Reference proteome</keyword>
<dbReference type="GO" id="GO:0005524">
    <property type="term" value="F:ATP binding"/>
    <property type="evidence" value="ECO:0007669"/>
    <property type="project" value="UniProtKB-UniRule"/>
</dbReference>
<dbReference type="Pfam" id="PF23598">
    <property type="entry name" value="LRR_14"/>
    <property type="match status" value="1"/>
</dbReference>
<evidence type="ECO:0000256" key="2">
    <source>
        <dbReference type="ARBA" id="ARBA00008894"/>
    </source>
</evidence>
<keyword evidence="5" id="KW-0433">Leucine-rich repeat</keyword>
<evidence type="ECO:0000256" key="8">
    <source>
        <dbReference type="ARBA" id="ARBA00022692"/>
    </source>
</evidence>
<proteinExistence type="inferred from homology"/>
<keyword evidence="16" id="KW-0472">Membrane</keyword>
<evidence type="ECO:0000256" key="13">
    <source>
        <dbReference type="ARBA" id="ARBA00022840"/>
    </source>
</evidence>
<dbReference type="Gene3D" id="3.30.200.20">
    <property type="entry name" value="Phosphorylase Kinase, domain 1"/>
    <property type="match status" value="1"/>
</dbReference>
<evidence type="ECO:0000256" key="20">
    <source>
        <dbReference type="ARBA" id="ARBA00049299"/>
    </source>
</evidence>
<dbReference type="InterPro" id="IPR008271">
    <property type="entry name" value="Ser/Thr_kinase_AS"/>
</dbReference>
<comment type="catalytic activity">
    <reaction evidence="19">
        <text>L-seryl-[protein] + ATP = O-phospho-L-seryl-[protein] + ADP + H(+)</text>
        <dbReference type="Rhea" id="RHEA:17989"/>
        <dbReference type="Rhea" id="RHEA-COMP:9863"/>
        <dbReference type="Rhea" id="RHEA-COMP:11604"/>
        <dbReference type="ChEBI" id="CHEBI:15378"/>
        <dbReference type="ChEBI" id="CHEBI:29999"/>
        <dbReference type="ChEBI" id="CHEBI:30616"/>
        <dbReference type="ChEBI" id="CHEBI:83421"/>
        <dbReference type="ChEBI" id="CHEBI:456216"/>
        <dbReference type="EC" id="2.7.12.2"/>
    </reaction>
</comment>
<dbReference type="Gene3D" id="1.20.5.4130">
    <property type="match status" value="1"/>
</dbReference>
<keyword evidence="8" id="KW-0812">Transmembrane</keyword>
<comment type="similarity">
    <text evidence="17">Belongs to the protein kinase superfamily. STE Ser/Thr protein kinase family. MAP kinase kinase subfamily.</text>
</comment>
<dbReference type="GO" id="GO:0005737">
    <property type="term" value="C:cytoplasm"/>
    <property type="evidence" value="ECO:0007669"/>
    <property type="project" value="TreeGrafter"/>
</dbReference>
<dbReference type="GO" id="GO:0004708">
    <property type="term" value="F:MAP kinase kinase activity"/>
    <property type="evidence" value="ECO:0007669"/>
    <property type="project" value="UniProtKB-EC"/>
</dbReference>
<dbReference type="InterPro" id="IPR032675">
    <property type="entry name" value="LRR_dom_sf"/>
</dbReference>
<dbReference type="SMART" id="SM00220">
    <property type="entry name" value="S_TKc"/>
    <property type="match status" value="1"/>
</dbReference>
<gene>
    <name evidence="25" type="ORF">EJB05_34929</name>
</gene>
<accession>A0A5J9U5G2</accession>
<dbReference type="InterPro" id="IPR027417">
    <property type="entry name" value="P-loop_NTPase"/>
</dbReference>
<evidence type="ECO:0000313" key="25">
    <source>
        <dbReference type="EMBL" id="TVU18815.1"/>
    </source>
</evidence>
<dbReference type="GO" id="GO:0010227">
    <property type="term" value="P:floral organ abscission"/>
    <property type="evidence" value="ECO:0007669"/>
    <property type="project" value="UniProtKB-ARBA"/>
</dbReference>
<dbReference type="SUPFAM" id="SSF52540">
    <property type="entry name" value="P-loop containing nucleoside triphosphate hydrolases"/>
    <property type="match status" value="1"/>
</dbReference>
<dbReference type="GO" id="GO:0010229">
    <property type="term" value="P:inflorescence development"/>
    <property type="evidence" value="ECO:0007669"/>
    <property type="project" value="UniProtKB-ARBA"/>
</dbReference>
<dbReference type="SUPFAM" id="SSF52058">
    <property type="entry name" value="L domain-like"/>
    <property type="match status" value="1"/>
</dbReference>
<keyword evidence="15" id="KW-0175">Coiled coil</keyword>
<dbReference type="Pfam" id="PF18052">
    <property type="entry name" value="Rx_N"/>
    <property type="match status" value="1"/>
</dbReference>
<dbReference type="PANTHER" id="PTHR24361:SF823">
    <property type="entry name" value="OS02G0787300 PROTEIN"/>
    <property type="match status" value="1"/>
</dbReference>
<keyword evidence="3" id="KW-0723">Serine/threonine-protein kinase</keyword>
<dbReference type="OrthoDB" id="651345at2759"/>
<dbReference type="PROSITE" id="PS00107">
    <property type="entry name" value="PROTEIN_KINASE_ATP"/>
    <property type="match status" value="1"/>
</dbReference>
<dbReference type="FunFam" id="1.10.510.10:FF:000350">
    <property type="entry name" value="Mitogen-activated protein kinase 2"/>
    <property type="match status" value="1"/>
</dbReference>
<dbReference type="GO" id="GO:0009626">
    <property type="term" value="P:plant-type hypersensitive response"/>
    <property type="evidence" value="ECO:0007669"/>
    <property type="project" value="UniProtKB-KW"/>
</dbReference>
<evidence type="ECO:0000256" key="15">
    <source>
        <dbReference type="ARBA" id="ARBA00023054"/>
    </source>
</evidence>
<dbReference type="Pfam" id="PF23559">
    <property type="entry name" value="WHD_DRP"/>
    <property type="match status" value="1"/>
</dbReference>
<dbReference type="PANTHER" id="PTHR24361">
    <property type="entry name" value="MITOGEN-ACTIVATED KINASE KINASE KINASE"/>
    <property type="match status" value="1"/>
</dbReference>
<keyword evidence="10 22" id="KW-0547">Nucleotide-binding</keyword>
<comment type="subcellular location">
    <subcellularLocation>
        <location evidence="1">Cell membrane</location>
        <topology evidence="1">Single-pass membrane protein</topology>
    </subcellularLocation>
</comment>
<evidence type="ECO:0000256" key="14">
    <source>
        <dbReference type="ARBA" id="ARBA00022989"/>
    </source>
</evidence>
<organism evidence="25 26">
    <name type="scientific">Eragrostis curvula</name>
    <name type="common">weeping love grass</name>
    <dbReference type="NCBI Taxonomy" id="38414"/>
    <lineage>
        <taxon>Eukaryota</taxon>
        <taxon>Viridiplantae</taxon>
        <taxon>Streptophyta</taxon>
        <taxon>Embryophyta</taxon>
        <taxon>Tracheophyta</taxon>
        <taxon>Spermatophyta</taxon>
        <taxon>Magnoliopsida</taxon>
        <taxon>Liliopsida</taxon>
        <taxon>Poales</taxon>
        <taxon>Poaceae</taxon>
        <taxon>PACMAD clade</taxon>
        <taxon>Chloridoideae</taxon>
        <taxon>Eragrostideae</taxon>
        <taxon>Eragrostidinae</taxon>
        <taxon>Eragrostis</taxon>
    </lineage>
</organism>
<evidence type="ECO:0000256" key="23">
    <source>
        <dbReference type="SAM" id="MobiDB-lite"/>
    </source>
</evidence>
<dbReference type="EMBL" id="RWGY01000029">
    <property type="protein sequence ID" value="TVU18815.1"/>
    <property type="molecule type" value="Genomic_DNA"/>
</dbReference>
<evidence type="ECO:0000256" key="21">
    <source>
        <dbReference type="ARBA" id="ARBA00051693"/>
    </source>
</evidence>
<dbReference type="PROSITE" id="PS50011">
    <property type="entry name" value="PROTEIN_KINASE_DOM"/>
    <property type="match status" value="1"/>
</dbReference>
<evidence type="ECO:0000256" key="18">
    <source>
        <dbReference type="ARBA" id="ARBA00038999"/>
    </source>
</evidence>
<evidence type="ECO:0000256" key="12">
    <source>
        <dbReference type="ARBA" id="ARBA00022821"/>
    </source>
</evidence>
<name>A0A5J9U5G2_9POAL</name>
<dbReference type="EC" id="2.7.12.2" evidence="18"/>
<protein>
    <recommendedName>
        <fullName evidence="18">mitogen-activated protein kinase kinase</fullName>
        <ecNumber evidence="18">2.7.12.2</ecNumber>
    </recommendedName>
</protein>
<feature type="binding site" evidence="22">
    <location>
        <position position="1087"/>
    </location>
    <ligand>
        <name>ATP</name>
        <dbReference type="ChEBI" id="CHEBI:30616"/>
    </ligand>
</feature>
<dbReference type="GO" id="GO:0042742">
    <property type="term" value="P:defense response to bacterium"/>
    <property type="evidence" value="ECO:0007669"/>
    <property type="project" value="UniProtKB-ARBA"/>
</dbReference>
<dbReference type="InterPro" id="IPR058922">
    <property type="entry name" value="WHD_DRP"/>
</dbReference>
<dbReference type="InterPro" id="IPR053235">
    <property type="entry name" value="Ser_Thr_kinase"/>
</dbReference>
<dbReference type="Gene3D" id="3.80.10.10">
    <property type="entry name" value="Ribonuclease Inhibitor"/>
    <property type="match status" value="1"/>
</dbReference>
<feature type="region of interest" description="Disordered" evidence="23">
    <location>
        <begin position="933"/>
        <end position="986"/>
    </location>
</feature>
<evidence type="ECO:0000256" key="6">
    <source>
        <dbReference type="ARBA" id="ARBA00022667"/>
    </source>
</evidence>
<comment type="similarity">
    <text evidence="2">Belongs to the disease resistance NB-LRR family.</text>
</comment>
<dbReference type="InterPro" id="IPR000719">
    <property type="entry name" value="Prot_kinase_dom"/>
</dbReference>